<dbReference type="EMBL" id="JACSPT010000003">
    <property type="protein sequence ID" value="MBD8008491.1"/>
    <property type="molecule type" value="Genomic_DNA"/>
</dbReference>
<evidence type="ECO:0000259" key="1">
    <source>
        <dbReference type="Pfam" id="PF14082"/>
    </source>
</evidence>
<evidence type="ECO:0000313" key="3">
    <source>
        <dbReference type="Proteomes" id="UP000621930"/>
    </source>
</evidence>
<gene>
    <name evidence="2" type="ORF">H9629_03960</name>
</gene>
<evidence type="ECO:0000313" key="2">
    <source>
        <dbReference type="EMBL" id="MBD8008491.1"/>
    </source>
</evidence>
<feature type="domain" description="Shedu protein SduA C-terminal" evidence="1">
    <location>
        <begin position="199"/>
        <end position="369"/>
    </location>
</feature>
<accession>A0ABR8VUQ6</accession>
<dbReference type="InterPro" id="IPR025359">
    <property type="entry name" value="SduA_C"/>
</dbReference>
<organism evidence="2 3">
    <name type="scientific">Acinetobacter pecorum</name>
    <dbReference type="NCBI Taxonomy" id="2762215"/>
    <lineage>
        <taxon>Bacteria</taxon>
        <taxon>Pseudomonadati</taxon>
        <taxon>Pseudomonadota</taxon>
        <taxon>Gammaproteobacteria</taxon>
        <taxon>Moraxellales</taxon>
        <taxon>Moraxellaceae</taxon>
        <taxon>Acinetobacter</taxon>
    </lineage>
</organism>
<dbReference type="RefSeq" id="WP_081408815.1">
    <property type="nucleotide sequence ID" value="NZ_JACSPT010000003.1"/>
</dbReference>
<sequence>MKYEPFMSSLKTTDDEYVHSSDLFTLYQANLTNQPGKLLSIIFPEKNSEDLMFQISPRIRLKLAYCKNDVKGLTLTTYNNGLKKGEILLSSFTLSHIIEFLEILKALNIAELSQRKISLKLDSDNNPKTSITNLITKSLISTDQAELIQHFLEEGLISDRDLVNTGYRKLALQKFEKLLNDKEYIQIYKKDNNLEKSNLEKVWQHFFETNEWIFGYGLDYKFQAILQREVHLNTPCLDQTNAVLADFLLGDKKFTTFVEIKRPDTQLFAKSLNRSGCWRLSSDLYDAHSQILEHKACGQIKLQMGSVNYNNNGETIAQNSYDSKTILIIGNWSEIDTDNNKNQEIKKKTFELFRQNSKNVEIITFDELYDRAKFIVDHH</sequence>
<reference evidence="2 3" key="1">
    <citation type="submission" date="2020-08" db="EMBL/GenBank/DDBJ databases">
        <title>A Genomic Blueprint of the Chicken Gut Microbiome.</title>
        <authorList>
            <person name="Gilroy R."/>
            <person name="Ravi A."/>
            <person name="Getino M."/>
            <person name="Pursley I."/>
            <person name="Horton D.L."/>
            <person name="Alikhan N.-F."/>
            <person name="Baker D."/>
            <person name="Gharbi K."/>
            <person name="Hall N."/>
            <person name="Watson M."/>
            <person name="Adriaenssens E.M."/>
            <person name="Foster-Nyarko E."/>
            <person name="Jarju S."/>
            <person name="Secka A."/>
            <person name="Antonio M."/>
            <person name="Oren A."/>
            <person name="Chaudhuri R."/>
            <person name="La Ragione R.M."/>
            <person name="Hildebrand F."/>
            <person name="Pallen M.J."/>
        </authorList>
    </citation>
    <scope>NUCLEOTIDE SEQUENCE [LARGE SCALE GENOMIC DNA]</scope>
    <source>
        <strain evidence="2 3">Sa1BUA6</strain>
    </source>
</reference>
<keyword evidence="3" id="KW-1185">Reference proteome</keyword>
<proteinExistence type="predicted"/>
<protein>
    <submittedName>
        <fullName evidence="2">DUF4263 domain-containing protein</fullName>
    </submittedName>
</protein>
<comment type="caution">
    <text evidence="2">The sequence shown here is derived from an EMBL/GenBank/DDBJ whole genome shotgun (WGS) entry which is preliminary data.</text>
</comment>
<name>A0ABR8VUQ6_9GAMM</name>
<dbReference type="Pfam" id="PF14082">
    <property type="entry name" value="SduA_C"/>
    <property type="match status" value="1"/>
</dbReference>
<dbReference type="Proteomes" id="UP000621930">
    <property type="component" value="Unassembled WGS sequence"/>
</dbReference>